<name>A0A8J9S834_PHATR</name>
<dbReference type="InterPro" id="IPR001214">
    <property type="entry name" value="SET_dom"/>
</dbReference>
<keyword evidence="1" id="KW-0805">Transcription regulation</keyword>
<dbReference type="SUPFAM" id="SSF82199">
    <property type="entry name" value="SET domain"/>
    <property type="match status" value="1"/>
</dbReference>
<dbReference type="PROSITE" id="PS50280">
    <property type="entry name" value="SET"/>
    <property type="match status" value="1"/>
</dbReference>
<dbReference type="Gene3D" id="2.170.270.10">
    <property type="entry name" value="SET domain"/>
    <property type="match status" value="1"/>
</dbReference>
<dbReference type="GO" id="GO:0031507">
    <property type="term" value="P:heterochromatin formation"/>
    <property type="evidence" value="ECO:0007669"/>
    <property type="project" value="TreeGrafter"/>
</dbReference>
<gene>
    <name evidence="4" type="ORF">PTTT1_LOCUS27406</name>
</gene>
<dbReference type="PANTHER" id="PTHR45747">
    <property type="entry name" value="HISTONE-LYSINE N-METHYLTRANSFERASE E(Z)"/>
    <property type="match status" value="1"/>
</dbReference>
<accession>A0A8J9S834</accession>
<protein>
    <recommendedName>
        <fullName evidence="3">SET domain-containing protein</fullName>
    </recommendedName>
</protein>
<dbReference type="GO" id="GO:0046976">
    <property type="term" value="F:histone H3K27 methyltransferase activity"/>
    <property type="evidence" value="ECO:0007669"/>
    <property type="project" value="TreeGrafter"/>
</dbReference>
<evidence type="ECO:0000259" key="3">
    <source>
        <dbReference type="PROSITE" id="PS50280"/>
    </source>
</evidence>
<dbReference type="Pfam" id="PF00856">
    <property type="entry name" value="SET"/>
    <property type="match status" value="1"/>
</dbReference>
<organism evidence="4">
    <name type="scientific">Phaeodactylum tricornutum</name>
    <name type="common">Diatom</name>
    <dbReference type="NCBI Taxonomy" id="2850"/>
    <lineage>
        <taxon>Eukaryota</taxon>
        <taxon>Sar</taxon>
        <taxon>Stramenopiles</taxon>
        <taxon>Ochrophyta</taxon>
        <taxon>Bacillariophyta</taxon>
        <taxon>Bacillariophyceae</taxon>
        <taxon>Bacillariophycidae</taxon>
        <taxon>Naviculales</taxon>
        <taxon>Phaeodactylaceae</taxon>
        <taxon>Phaeodactylum</taxon>
    </lineage>
</organism>
<evidence type="ECO:0000256" key="2">
    <source>
        <dbReference type="ARBA" id="ARBA00023163"/>
    </source>
</evidence>
<dbReference type="InterPro" id="IPR045318">
    <property type="entry name" value="EZH1/2-like"/>
</dbReference>
<proteinExistence type="predicted"/>
<keyword evidence="2" id="KW-0804">Transcription</keyword>
<dbReference type="InterPro" id="IPR046341">
    <property type="entry name" value="SET_dom_sf"/>
</dbReference>
<dbReference type="GO" id="GO:0005634">
    <property type="term" value="C:nucleus"/>
    <property type="evidence" value="ECO:0007669"/>
    <property type="project" value="TreeGrafter"/>
</dbReference>
<sequence length="106" mass="12398">GWGCFSKYSLRKGEYIHEYVGELISQEEADRRGQLYDQQNQSSLFNLNSETVIDANRKGNITRFLNHSSNPNCEARTMFVNGDYRIGFFATKDIDAENELFFDYQY</sequence>
<dbReference type="AlphaFoldDB" id="A0A8J9S834"/>
<feature type="non-terminal residue" evidence="4">
    <location>
        <position position="1"/>
    </location>
</feature>
<evidence type="ECO:0000256" key="1">
    <source>
        <dbReference type="ARBA" id="ARBA00023015"/>
    </source>
</evidence>
<evidence type="ECO:0000313" key="4">
    <source>
        <dbReference type="EMBL" id="CAG9284918.1"/>
    </source>
</evidence>
<feature type="non-terminal residue" evidence="4">
    <location>
        <position position="106"/>
    </location>
</feature>
<dbReference type="PANTHER" id="PTHR45747:SF4">
    <property type="entry name" value="HISTONE-LYSINE N-METHYLTRANSFERASE E(Z)"/>
    <property type="match status" value="1"/>
</dbReference>
<feature type="domain" description="SET" evidence="3">
    <location>
        <begin position="1"/>
        <end position="105"/>
    </location>
</feature>
<dbReference type="GO" id="GO:0003682">
    <property type="term" value="F:chromatin binding"/>
    <property type="evidence" value="ECO:0007669"/>
    <property type="project" value="TreeGrafter"/>
</dbReference>
<dbReference type="EMBL" id="OU594943">
    <property type="protein sequence ID" value="CAG9284918.1"/>
    <property type="molecule type" value="Genomic_DNA"/>
</dbReference>
<reference evidence="4" key="1">
    <citation type="submission" date="2022-02" db="EMBL/GenBank/DDBJ databases">
        <authorList>
            <person name="Giguere J D."/>
        </authorList>
    </citation>
    <scope>NUCLEOTIDE SEQUENCE</scope>
    <source>
        <strain evidence="4">CCAP 1055/1</strain>
    </source>
</reference>
<dbReference type="Proteomes" id="UP000836788">
    <property type="component" value="Chromosome 2"/>
</dbReference>
<dbReference type="SMART" id="SM00317">
    <property type="entry name" value="SET"/>
    <property type="match status" value="1"/>
</dbReference>